<dbReference type="PANTHER" id="PTHR30273:SF2">
    <property type="entry name" value="PROTEIN FECR"/>
    <property type="match status" value="1"/>
</dbReference>
<dbReference type="InterPro" id="IPR006860">
    <property type="entry name" value="FecR"/>
</dbReference>
<keyword evidence="1" id="KW-1133">Transmembrane helix</keyword>
<dbReference type="Pfam" id="PF16344">
    <property type="entry name" value="FecR_C"/>
    <property type="match status" value="1"/>
</dbReference>
<evidence type="ECO:0000313" key="5">
    <source>
        <dbReference type="Proteomes" id="UP000000852"/>
    </source>
</evidence>
<keyword evidence="1" id="KW-0812">Transmembrane</keyword>
<protein>
    <submittedName>
        <fullName evidence="4">FecR protein</fullName>
    </submittedName>
</protein>
<dbReference type="OrthoDB" id="1452822at2"/>
<dbReference type="Gene3D" id="3.55.50.30">
    <property type="match status" value="1"/>
</dbReference>
<accession>C6XYS7</accession>
<feature type="domain" description="Protein FecR C-terminal" evidence="3">
    <location>
        <begin position="267"/>
        <end position="334"/>
    </location>
</feature>
<dbReference type="EMBL" id="CP001681">
    <property type="protein sequence ID" value="ACU04559.1"/>
    <property type="molecule type" value="Genomic_DNA"/>
</dbReference>
<dbReference type="KEGG" id="phe:Phep_2355"/>
<proteinExistence type="predicted"/>
<evidence type="ECO:0000256" key="1">
    <source>
        <dbReference type="SAM" id="Phobius"/>
    </source>
</evidence>
<dbReference type="GO" id="GO:0016989">
    <property type="term" value="F:sigma factor antagonist activity"/>
    <property type="evidence" value="ECO:0007669"/>
    <property type="project" value="TreeGrafter"/>
</dbReference>
<reference evidence="4 5" key="1">
    <citation type="journal article" date="2009" name="Stand. Genomic Sci.">
        <title>Complete genome sequence of Pedobacter heparinus type strain (HIM 762-3).</title>
        <authorList>
            <person name="Han C."/>
            <person name="Spring S."/>
            <person name="Lapidus A."/>
            <person name="Del Rio T.G."/>
            <person name="Tice H."/>
            <person name="Copeland A."/>
            <person name="Cheng J.F."/>
            <person name="Lucas S."/>
            <person name="Chen F."/>
            <person name="Nolan M."/>
            <person name="Bruce D."/>
            <person name="Goodwin L."/>
            <person name="Pitluck S."/>
            <person name="Ivanova N."/>
            <person name="Mavromatis K."/>
            <person name="Mikhailova N."/>
            <person name="Pati A."/>
            <person name="Chen A."/>
            <person name="Palaniappan K."/>
            <person name="Land M."/>
            <person name="Hauser L."/>
            <person name="Chang Y.J."/>
            <person name="Jeffries C.C."/>
            <person name="Saunders E."/>
            <person name="Chertkov O."/>
            <person name="Brettin T."/>
            <person name="Goker M."/>
            <person name="Rohde M."/>
            <person name="Bristow J."/>
            <person name="Eisen J.A."/>
            <person name="Markowitz V."/>
            <person name="Hugenholtz P."/>
            <person name="Kyrpides N.C."/>
            <person name="Klenk H.P."/>
            <person name="Detter J.C."/>
        </authorList>
    </citation>
    <scope>NUCLEOTIDE SEQUENCE [LARGE SCALE GENOMIC DNA]</scope>
    <source>
        <strain evidence="5">ATCC 13125 / DSM 2366 / CIP 104194 / JCM 7457 / NBRC 12017 / NCIMB 9290 / NRRL B-14731 / HIM 762-3</strain>
    </source>
</reference>
<evidence type="ECO:0000259" key="2">
    <source>
        <dbReference type="Pfam" id="PF04773"/>
    </source>
</evidence>
<feature type="domain" description="FecR protein" evidence="2">
    <location>
        <begin position="134"/>
        <end position="222"/>
    </location>
</feature>
<gene>
    <name evidence="4" type="ordered locus">Phep_2355</name>
</gene>
<name>C6XYS7_PEDHD</name>
<dbReference type="AlphaFoldDB" id="C6XYS7"/>
<dbReference type="FunFam" id="2.60.120.1440:FF:000001">
    <property type="entry name" value="Putative anti-sigma factor"/>
    <property type="match status" value="1"/>
</dbReference>
<dbReference type="Gene3D" id="2.60.120.1440">
    <property type="match status" value="1"/>
</dbReference>
<dbReference type="InterPro" id="IPR032508">
    <property type="entry name" value="FecR_C"/>
</dbReference>
<dbReference type="eggNOG" id="COG3712">
    <property type="taxonomic scope" value="Bacteria"/>
</dbReference>
<dbReference type="PANTHER" id="PTHR30273">
    <property type="entry name" value="PERIPLASMIC SIGNAL SENSOR AND SIGMA FACTOR ACTIVATOR FECR-RELATED"/>
    <property type="match status" value="1"/>
</dbReference>
<keyword evidence="5" id="KW-1185">Reference proteome</keyword>
<evidence type="ECO:0000259" key="3">
    <source>
        <dbReference type="Pfam" id="PF16344"/>
    </source>
</evidence>
<dbReference type="RefSeq" id="WP_015808171.1">
    <property type="nucleotide sequence ID" value="NC_013061.1"/>
</dbReference>
<dbReference type="InterPro" id="IPR012373">
    <property type="entry name" value="Ferrdict_sens_TM"/>
</dbReference>
<dbReference type="STRING" id="485917.Phep_2355"/>
<dbReference type="HOGENOM" id="CLU_050192_2_2_10"/>
<keyword evidence="1" id="KW-0472">Membrane</keyword>
<organism evidence="4 5">
    <name type="scientific">Pedobacter heparinus (strain ATCC 13125 / DSM 2366 / CIP 104194 / JCM 7457 / NBRC 12017 / NCIMB 9290 / NRRL B-14731 / HIM 762-3)</name>
    <dbReference type="NCBI Taxonomy" id="485917"/>
    <lineage>
        <taxon>Bacteria</taxon>
        <taxon>Pseudomonadati</taxon>
        <taxon>Bacteroidota</taxon>
        <taxon>Sphingobacteriia</taxon>
        <taxon>Sphingobacteriales</taxon>
        <taxon>Sphingobacteriaceae</taxon>
        <taxon>Pedobacter</taxon>
    </lineage>
</organism>
<evidence type="ECO:0000313" key="4">
    <source>
        <dbReference type="EMBL" id="ACU04559.1"/>
    </source>
</evidence>
<dbReference type="Pfam" id="PF04773">
    <property type="entry name" value="FecR"/>
    <property type="match status" value="1"/>
</dbReference>
<feature type="transmembrane region" description="Helical" evidence="1">
    <location>
        <begin position="95"/>
        <end position="115"/>
    </location>
</feature>
<dbReference type="Proteomes" id="UP000000852">
    <property type="component" value="Chromosome"/>
</dbReference>
<sequence>MEDQKEKPTLLFQKFLEGKCNAIELQVLLDHFNVHDINEGLKDLVSKELLSNEITDQLIQMKVDRIIHETDKEIRGIKNRDQKLPKIAKIDLSNWKWLSTIAAAVLIITFGILNFSQILPIKGQLAHTEVPNSKVISVILADGSKITLNAGSKLSYPKQFKGRTREVFLEGEAMFEVARDIKKPFIVHSGNLRTTVLGTSFNIKAYKGDERIQVTVISGKVNVVETATGRNVNLVPDERVVFNAKTAGFDLQRIPSAENATKWKNGRLSFDDTRFDEVVQEFTRKYGLEVVLENSAIANCRVTMVFNQEHPDEILKILAALANAGYKKEGGKIIFYGTGCPDENN</sequence>